<organism evidence="1 2">
    <name type="scientific">Lottia gigantea</name>
    <name type="common">Giant owl limpet</name>
    <dbReference type="NCBI Taxonomy" id="225164"/>
    <lineage>
        <taxon>Eukaryota</taxon>
        <taxon>Metazoa</taxon>
        <taxon>Spiralia</taxon>
        <taxon>Lophotrochozoa</taxon>
        <taxon>Mollusca</taxon>
        <taxon>Gastropoda</taxon>
        <taxon>Patellogastropoda</taxon>
        <taxon>Lottioidea</taxon>
        <taxon>Lottiidae</taxon>
        <taxon>Lottia</taxon>
    </lineage>
</organism>
<accession>V3ZKD8</accession>
<dbReference type="GeneID" id="20239271"/>
<dbReference type="CTD" id="20239271"/>
<sequence>MSEKVYAIIETEISLEEWQRTEIDGKKKMRIINKIVDLQQKLQTKAAESEPDQSTVHTEEDTVKAAKRLGNGAITLDSKERIDHFRKIVSGWKMTIGSSPF</sequence>
<dbReference type="RefSeq" id="XP_009057460.1">
    <property type="nucleotide sequence ID" value="XM_009059212.1"/>
</dbReference>
<name>V3ZKD8_LOTGI</name>
<reference evidence="1 2" key="1">
    <citation type="journal article" date="2013" name="Nature">
        <title>Insights into bilaterian evolution from three spiralian genomes.</title>
        <authorList>
            <person name="Simakov O."/>
            <person name="Marletaz F."/>
            <person name="Cho S.J."/>
            <person name="Edsinger-Gonzales E."/>
            <person name="Havlak P."/>
            <person name="Hellsten U."/>
            <person name="Kuo D.H."/>
            <person name="Larsson T."/>
            <person name="Lv J."/>
            <person name="Arendt D."/>
            <person name="Savage R."/>
            <person name="Osoegawa K."/>
            <person name="de Jong P."/>
            <person name="Grimwood J."/>
            <person name="Chapman J.A."/>
            <person name="Shapiro H."/>
            <person name="Aerts A."/>
            <person name="Otillar R.P."/>
            <person name="Terry A.Y."/>
            <person name="Boore J.L."/>
            <person name="Grigoriev I.V."/>
            <person name="Lindberg D.R."/>
            <person name="Seaver E.C."/>
            <person name="Weisblat D.A."/>
            <person name="Putnam N.H."/>
            <person name="Rokhsar D.S."/>
        </authorList>
    </citation>
    <scope>NUCLEOTIDE SEQUENCE [LARGE SCALE GENOMIC DNA]</scope>
</reference>
<proteinExistence type="predicted"/>
<protein>
    <submittedName>
        <fullName evidence="1">Uncharacterized protein</fullName>
    </submittedName>
</protein>
<evidence type="ECO:0000313" key="2">
    <source>
        <dbReference type="Proteomes" id="UP000030746"/>
    </source>
</evidence>
<keyword evidence="2" id="KW-1185">Reference proteome</keyword>
<evidence type="ECO:0000313" key="1">
    <source>
        <dbReference type="EMBL" id="ESO91788.1"/>
    </source>
</evidence>
<dbReference type="KEGG" id="lgi:LOTGIDRAFT_163149"/>
<dbReference type="HOGENOM" id="CLU_2294823_0_0_1"/>
<dbReference type="AlphaFoldDB" id="V3ZKD8"/>
<gene>
    <name evidence="1" type="ORF">LOTGIDRAFT_163149</name>
</gene>
<dbReference type="Proteomes" id="UP000030746">
    <property type="component" value="Unassembled WGS sequence"/>
</dbReference>
<dbReference type="EMBL" id="KB202199">
    <property type="protein sequence ID" value="ESO91788.1"/>
    <property type="molecule type" value="Genomic_DNA"/>
</dbReference>